<dbReference type="EMBL" id="ABHU01000008">
    <property type="protein sequence ID" value="EDU91181.1"/>
    <property type="molecule type" value="Genomic_DNA"/>
</dbReference>
<name>A0A0H3PNN3_ECO5C</name>
<dbReference type="BioCyc" id="ECOL478008-HMP:G76-484705-MONOMER"/>
<evidence type="ECO:0000313" key="2">
    <source>
        <dbReference type="Proteomes" id="UP000004641"/>
    </source>
</evidence>
<comment type="caution">
    <text evidence="1">The sequence shown here is derived from an EMBL/GenBank/DDBJ whole genome shotgun (WGS) entry which is preliminary data.</text>
</comment>
<dbReference type="Proteomes" id="UP000004641">
    <property type="component" value="Unassembled WGS sequence"/>
</dbReference>
<sequence>MNSKESLRRRFLQLMTENVKSELLLLMADNNEATSSILADPYGKISHKTLDIITTTLTPLMLQRLKHNINAWVNEELSPPCLWDSRYACQQKMRIFNLLSPKLR</sequence>
<gene>
    <name evidence="1" type="ORF">ECH7EC869_3050</name>
</gene>
<organism evidence="1 2">
    <name type="scientific">Escherichia coli O157:H7 (strain EC869)</name>
    <dbReference type="NCBI Taxonomy" id="478008"/>
    <lineage>
        <taxon>Bacteria</taxon>
        <taxon>Pseudomonadati</taxon>
        <taxon>Pseudomonadota</taxon>
        <taxon>Gammaproteobacteria</taxon>
        <taxon>Enterobacterales</taxon>
        <taxon>Enterobacteriaceae</taxon>
        <taxon>Escherichia</taxon>
    </lineage>
</organism>
<accession>A0A0H3PNN3</accession>
<dbReference type="AlphaFoldDB" id="A0A0H3PNN3"/>
<proteinExistence type="predicted"/>
<evidence type="ECO:0000313" key="1">
    <source>
        <dbReference type="EMBL" id="EDU91181.1"/>
    </source>
</evidence>
<protein>
    <submittedName>
        <fullName evidence="1">Uncharacterized protein</fullName>
    </submittedName>
</protein>
<reference evidence="1 2" key="1">
    <citation type="journal article" date="2011" name="Appl. Environ. Microbiol.">
        <title>Genome signatures of Escherichia coli O157:H7 isolates from the bovine host reservoir.</title>
        <authorList>
            <person name="Eppinger M."/>
            <person name="Mammel M.K."/>
            <person name="Leclerc J.E."/>
            <person name="Ravel J."/>
            <person name="Cebula T.A."/>
        </authorList>
    </citation>
    <scope>NUCLEOTIDE SEQUENCE [LARGE SCALE GENOMIC DNA]</scope>
    <source>
        <strain evidence="1 2">EC869</strain>
    </source>
</reference>